<keyword evidence="1" id="KW-0472">Membrane</keyword>
<keyword evidence="1" id="KW-1133">Transmembrane helix</keyword>
<keyword evidence="2" id="KW-1185">Reference proteome</keyword>
<reference evidence="3" key="1">
    <citation type="submission" date="2016-11" db="UniProtKB">
        <authorList>
            <consortium name="WormBaseParasite"/>
        </authorList>
    </citation>
    <scope>IDENTIFICATION</scope>
</reference>
<name>A0A1I8C0M0_MELHA</name>
<protein>
    <submittedName>
        <fullName evidence="3">7TM_GPCR_Srx domain-containing protein</fullName>
    </submittedName>
</protein>
<dbReference type="Proteomes" id="UP000095281">
    <property type="component" value="Unplaced"/>
</dbReference>
<evidence type="ECO:0000256" key="1">
    <source>
        <dbReference type="SAM" id="Phobius"/>
    </source>
</evidence>
<evidence type="ECO:0000313" key="3">
    <source>
        <dbReference type="WBParaSite" id="MhA1_Contig918.frz3.gene6"/>
    </source>
</evidence>
<feature type="transmembrane region" description="Helical" evidence="1">
    <location>
        <begin position="58"/>
        <end position="81"/>
    </location>
</feature>
<feature type="transmembrane region" description="Helical" evidence="1">
    <location>
        <begin position="25"/>
        <end position="46"/>
    </location>
</feature>
<proteinExistence type="predicted"/>
<organism evidence="2 3">
    <name type="scientific">Meloidogyne hapla</name>
    <name type="common">Root-knot nematode worm</name>
    <dbReference type="NCBI Taxonomy" id="6305"/>
    <lineage>
        <taxon>Eukaryota</taxon>
        <taxon>Metazoa</taxon>
        <taxon>Ecdysozoa</taxon>
        <taxon>Nematoda</taxon>
        <taxon>Chromadorea</taxon>
        <taxon>Rhabditida</taxon>
        <taxon>Tylenchina</taxon>
        <taxon>Tylenchomorpha</taxon>
        <taxon>Tylenchoidea</taxon>
        <taxon>Meloidogynidae</taxon>
        <taxon>Meloidogyninae</taxon>
        <taxon>Meloidogyne</taxon>
    </lineage>
</organism>
<dbReference type="AlphaFoldDB" id="A0A1I8C0M0"/>
<sequence>FLTSAYNSYSDHSDQKITEDNPATLVNLITSLMIILIAFIEILLSENIRTIKQLIPSLFFYFINVLLTFGCQTFIYYNSFIDKFNADLITQSLYIAVTFNLFMGEITIIIFHPYLNREVKLIIKRIKNKILFCCNNKIEDFNIKNTLVANSAIFTKNSPNNQTNIMLKTLNGKELKSKQSIDGHFDMLKKSWDVK</sequence>
<dbReference type="WBParaSite" id="MhA1_Contig918.frz3.gene6">
    <property type="protein sequence ID" value="MhA1_Contig918.frz3.gene6"/>
    <property type="gene ID" value="MhA1_Contig918.frz3.gene6"/>
</dbReference>
<evidence type="ECO:0000313" key="2">
    <source>
        <dbReference type="Proteomes" id="UP000095281"/>
    </source>
</evidence>
<feature type="transmembrane region" description="Helical" evidence="1">
    <location>
        <begin position="93"/>
        <end position="115"/>
    </location>
</feature>
<accession>A0A1I8C0M0</accession>
<keyword evidence="1" id="KW-0812">Transmembrane</keyword>